<dbReference type="InterPro" id="IPR025877">
    <property type="entry name" value="MobA-like_NTP_Trfase"/>
</dbReference>
<reference evidence="3 4" key="1">
    <citation type="submission" date="2017-12" db="EMBL/GenBank/DDBJ databases">
        <authorList>
            <person name="Hurst M.R.H."/>
        </authorList>
    </citation>
    <scope>NUCLEOTIDE SEQUENCE [LARGE SCALE GENOMIC DNA]</scope>
    <source>
        <strain evidence="3 4">SY-3-19</strain>
    </source>
</reference>
<dbReference type="PANTHER" id="PTHR43777:SF1">
    <property type="entry name" value="MOLYBDENUM COFACTOR CYTIDYLYLTRANSFERASE"/>
    <property type="match status" value="1"/>
</dbReference>
<protein>
    <recommendedName>
        <fullName evidence="2">MobA-like NTP transferase domain-containing protein</fullName>
    </recommendedName>
</protein>
<dbReference type="CDD" id="cd04182">
    <property type="entry name" value="GT_2_like_f"/>
    <property type="match status" value="1"/>
</dbReference>
<accession>A0A2S7K0M2</accession>
<dbReference type="SUPFAM" id="SSF53448">
    <property type="entry name" value="Nucleotide-diphospho-sugar transferases"/>
    <property type="match status" value="1"/>
</dbReference>
<dbReference type="InterPro" id="IPR029044">
    <property type="entry name" value="Nucleotide-diphossugar_trans"/>
</dbReference>
<name>A0A2S7K0M2_9PROT</name>
<evidence type="ECO:0000256" key="1">
    <source>
        <dbReference type="ARBA" id="ARBA00022842"/>
    </source>
</evidence>
<evidence type="ECO:0000259" key="2">
    <source>
        <dbReference type="Pfam" id="PF12804"/>
    </source>
</evidence>
<proteinExistence type="predicted"/>
<gene>
    <name evidence="3" type="ORF">CW354_16890</name>
</gene>
<organism evidence="3 4">
    <name type="scientific">Hyphococcus luteus</name>
    <dbReference type="NCBI Taxonomy" id="2058213"/>
    <lineage>
        <taxon>Bacteria</taxon>
        <taxon>Pseudomonadati</taxon>
        <taxon>Pseudomonadota</taxon>
        <taxon>Alphaproteobacteria</taxon>
        <taxon>Parvularculales</taxon>
        <taxon>Parvularculaceae</taxon>
        <taxon>Hyphococcus</taxon>
    </lineage>
</organism>
<dbReference type="Proteomes" id="UP000239504">
    <property type="component" value="Unassembled WGS sequence"/>
</dbReference>
<dbReference type="RefSeq" id="WP_104831264.1">
    <property type="nucleotide sequence ID" value="NZ_PJCH01000015.1"/>
</dbReference>
<dbReference type="AlphaFoldDB" id="A0A2S7K0M2"/>
<keyword evidence="1" id="KW-0460">Magnesium</keyword>
<dbReference type="EMBL" id="PJCH01000015">
    <property type="protein sequence ID" value="PQA86052.1"/>
    <property type="molecule type" value="Genomic_DNA"/>
</dbReference>
<keyword evidence="4" id="KW-1185">Reference proteome</keyword>
<dbReference type="OrthoDB" id="9779263at2"/>
<sequence>MKPDETCAAILLAAGASSRFGGDKLAAKINDEKVLERSAKALADAGCDMRAAIISETSKVHAPLLQNLGFEIIVNAHAHEGMSASLRAGIEWASDHNALCVLIALADMPFAPPAHLRSLLHSSQKCEERAAFTACGARRSPPAVFGSQWFETLRALKGDAGARDILAGLPARCAVKAPEKFLRDIDTPQDLDAG</sequence>
<feature type="domain" description="MobA-like NTP transferase" evidence="2">
    <location>
        <begin position="9"/>
        <end position="168"/>
    </location>
</feature>
<dbReference type="GO" id="GO:0016779">
    <property type="term" value="F:nucleotidyltransferase activity"/>
    <property type="evidence" value="ECO:0007669"/>
    <property type="project" value="UniProtKB-ARBA"/>
</dbReference>
<dbReference type="Gene3D" id="3.90.550.10">
    <property type="entry name" value="Spore Coat Polysaccharide Biosynthesis Protein SpsA, Chain A"/>
    <property type="match status" value="1"/>
</dbReference>
<evidence type="ECO:0000313" key="4">
    <source>
        <dbReference type="Proteomes" id="UP000239504"/>
    </source>
</evidence>
<dbReference type="PANTHER" id="PTHR43777">
    <property type="entry name" value="MOLYBDENUM COFACTOR CYTIDYLYLTRANSFERASE"/>
    <property type="match status" value="1"/>
</dbReference>
<evidence type="ECO:0000313" key="3">
    <source>
        <dbReference type="EMBL" id="PQA86052.1"/>
    </source>
</evidence>
<comment type="caution">
    <text evidence="3">The sequence shown here is derived from an EMBL/GenBank/DDBJ whole genome shotgun (WGS) entry which is preliminary data.</text>
</comment>
<dbReference type="Pfam" id="PF12804">
    <property type="entry name" value="NTP_transf_3"/>
    <property type="match status" value="1"/>
</dbReference>